<feature type="domain" description="Antirepressor protein ant N-terminal" evidence="1">
    <location>
        <begin position="6"/>
        <end position="108"/>
    </location>
</feature>
<name>A0AAT9J8B6_9CAUD</name>
<dbReference type="InterPro" id="IPR018875">
    <property type="entry name" value="Antirepressor_Ant_N"/>
</dbReference>
<dbReference type="Pfam" id="PF10547">
    <property type="entry name" value="P22_AR_N"/>
    <property type="match status" value="1"/>
</dbReference>
<organism evidence="2">
    <name type="scientific">Porphyromonas phage phage016a_WW2866</name>
    <dbReference type="NCBI Taxonomy" id="3154106"/>
    <lineage>
        <taxon>Viruses</taxon>
        <taxon>Duplodnaviria</taxon>
        <taxon>Heunggongvirae</taxon>
        <taxon>Uroviricota</taxon>
        <taxon>Caudoviricetes</taxon>
        <taxon>Nixviridae</taxon>
        <taxon>Dewhirstvirus</taxon>
        <taxon>Dewhirstvirus pging00J</taxon>
    </lineage>
</organism>
<proteinExistence type="predicted"/>
<evidence type="ECO:0000259" key="1">
    <source>
        <dbReference type="Pfam" id="PF10547"/>
    </source>
</evidence>
<reference evidence="2" key="1">
    <citation type="journal article" date="2023" name="Microbiome">
        <title>Phages are unrecognized players in the ecology of the oral pathogen Porphyromonas gingivalis.</title>
        <authorList>
            <person name="Matrishin C.B."/>
            <person name="Haase E.M."/>
            <person name="Dewhirst F.E."/>
            <person name="Mark Welch J.L."/>
            <person name="Miranda-Sanchez F."/>
            <person name="Chen T."/>
            <person name="MacFarland D.C."/>
            <person name="Kauffman K.M."/>
        </authorList>
    </citation>
    <scope>NUCLEOTIDE SEQUENCE</scope>
</reference>
<reference evidence="2" key="2">
    <citation type="submission" date="2024-05" db="EMBL/GenBank/DDBJ databases">
        <authorList>
            <person name="Matrishin C.B."/>
            <person name="Kauffman K.M."/>
        </authorList>
    </citation>
    <scope>NUCLEOTIDE SEQUENCE</scope>
</reference>
<accession>A0AAT9J8B6</accession>
<sequence length="169" mass="20201">MIENFIEFNGKKILYTCIDGKFWISVKSVCASLNVNYNRQYQNILSDPILAPVLVKQPMQPSGKQSRHMACLPEHLIYGWVFSIRSASEELQLYKRECYDILYQHFHGKMNDRLRLYSEIAETKKKIRKLENQLAQDPAYVEWQECRMELARKWKRFRAAEETRQDLFD</sequence>
<dbReference type="EMBL" id="BK068097">
    <property type="protein sequence ID" value="DBA55286.1"/>
    <property type="molecule type" value="Genomic_DNA"/>
</dbReference>
<protein>
    <submittedName>
        <fullName evidence="2">Anti-repressor</fullName>
    </submittedName>
</protein>
<evidence type="ECO:0000313" key="2">
    <source>
        <dbReference type="EMBL" id="DBA55286.1"/>
    </source>
</evidence>